<dbReference type="EMBL" id="CAJOBD010056241">
    <property type="protein sequence ID" value="CAF4367894.1"/>
    <property type="molecule type" value="Genomic_DNA"/>
</dbReference>
<evidence type="ECO:0000313" key="1">
    <source>
        <dbReference type="EMBL" id="CAF4367894.1"/>
    </source>
</evidence>
<comment type="caution">
    <text evidence="1">The sequence shown here is derived from an EMBL/GenBank/DDBJ whole genome shotgun (WGS) entry which is preliminary data.</text>
</comment>
<proteinExistence type="predicted"/>
<name>A0A820M7F7_9BILA</name>
<organism evidence="1 2">
    <name type="scientific">Rotaria sordida</name>
    <dbReference type="NCBI Taxonomy" id="392033"/>
    <lineage>
        <taxon>Eukaryota</taxon>
        <taxon>Metazoa</taxon>
        <taxon>Spiralia</taxon>
        <taxon>Gnathifera</taxon>
        <taxon>Rotifera</taxon>
        <taxon>Eurotatoria</taxon>
        <taxon>Bdelloidea</taxon>
        <taxon>Philodinida</taxon>
        <taxon>Philodinidae</taxon>
        <taxon>Rotaria</taxon>
    </lineage>
</organism>
<sequence length="61" mass="6881">DLLWANSVYLKEANAISVELQKRVQFQFVLLTDTLYSPLPTDLCLSPSSLQRTIVAVEVQD</sequence>
<protein>
    <submittedName>
        <fullName evidence="1">Uncharacterized protein</fullName>
    </submittedName>
</protein>
<accession>A0A820M7F7</accession>
<dbReference type="Proteomes" id="UP000663836">
    <property type="component" value="Unassembled WGS sequence"/>
</dbReference>
<gene>
    <name evidence="1" type="ORF">JBS370_LOCUS42439</name>
</gene>
<feature type="non-terminal residue" evidence="1">
    <location>
        <position position="1"/>
    </location>
</feature>
<evidence type="ECO:0000313" key="2">
    <source>
        <dbReference type="Proteomes" id="UP000663836"/>
    </source>
</evidence>
<feature type="non-terminal residue" evidence="1">
    <location>
        <position position="61"/>
    </location>
</feature>
<reference evidence="1" key="1">
    <citation type="submission" date="2021-02" db="EMBL/GenBank/DDBJ databases">
        <authorList>
            <person name="Nowell W R."/>
        </authorList>
    </citation>
    <scope>NUCLEOTIDE SEQUENCE</scope>
</reference>
<dbReference type="AlphaFoldDB" id="A0A820M7F7"/>